<sequence>MMAVNNRRQEYKELTRAALLEAAGKQFARSGFSATSVDDIALAARVSKGTVYHHFTDKAELFEAVFREWQQQLLAEVAQAARRHRDPWTQLDAALTAYLQKTVADPAHRALLQEAPSALGVQRCRKIDEELGLPVILAALEALHEDGQLGQQPTDMLARVLFGALCEAAMTAGADADPQRAQREAATALRTITAGLRRG</sequence>
<evidence type="ECO:0000313" key="7">
    <source>
        <dbReference type="Proteomes" id="UP000635245"/>
    </source>
</evidence>
<keyword evidence="7" id="KW-1185">Reference proteome</keyword>
<organism evidence="6 7">
    <name type="scientific">Prauserella cavernicola</name>
    <dbReference type="NCBI Taxonomy" id="2800127"/>
    <lineage>
        <taxon>Bacteria</taxon>
        <taxon>Bacillati</taxon>
        <taxon>Actinomycetota</taxon>
        <taxon>Actinomycetes</taxon>
        <taxon>Pseudonocardiales</taxon>
        <taxon>Pseudonocardiaceae</taxon>
        <taxon>Prauserella</taxon>
    </lineage>
</organism>
<dbReference type="PANTHER" id="PTHR30055:SF234">
    <property type="entry name" value="HTH-TYPE TRANSCRIPTIONAL REGULATOR BETI"/>
    <property type="match status" value="1"/>
</dbReference>
<dbReference type="Gene3D" id="1.10.357.10">
    <property type="entry name" value="Tetracycline Repressor, domain 2"/>
    <property type="match status" value="1"/>
</dbReference>
<name>A0A934QWJ0_9PSEU</name>
<dbReference type="FunFam" id="1.10.10.60:FF:000141">
    <property type="entry name" value="TetR family transcriptional regulator"/>
    <property type="match status" value="1"/>
</dbReference>
<evidence type="ECO:0000256" key="2">
    <source>
        <dbReference type="ARBA" id="ARBA00023125"/>
    </source>
</evidence>
<comment type="caution">
    <text evidence="6">The sequence shown here is derived from an EMBL/GenBank/DDBJ whole genome shotgun (WGS) entry which is preliminary data.</text>
</comment>
<evidence type="ECO:0000313" key="6">
    <source>
        <dbReference type="EMBL" id="MBK1786608.1"/>
    </source>
</evidence>
<evidence type="ECO:0000256" key="1">
    <source>
        <dbReference type="ARBA" id="ARBA00023015"/>
    </source>
</evidence>
<evidence type="ECO:0000259" key="5">
    <source>
        <dbReference type="PROSITE" id="PS50977"/>
    </source>
</evidence>
<dbReference type="SUPFAM" id="SSF46689">
    <property type="entry name" value="Homeodomain-like"/>
    <property type="match status" value="1"/>
</dbReference>
<evidence type="ECO:0000256" key="3">
    <source>
        <dbReference type="ARBA" id="ARBA00023163"/>
    </source>
</evidence>
<dbReference type="InterPro" id="IPR009057">
    <property type="entry name" value="Homeodomain-like_sf"/>
</dbReference>
<dbReference type="InterPro" id="IPR050109">
    <property type="entry name" value="HTH-type_TetR-like_transc_reg"/>
</dbReference>
<keyword evidence="3" id="KW-0804">Transcription</keyword>
<dbReference type="InterPro" id="IPR049484">
    <property type="entry name" value="Rv0078-like_C"/>
</dbReference>
<feature type="domain" description="HTH tetR-type" evidence="5">
    <location>
        <begin position="13"/>
        <end position="73"/>
    </location>
</feature>
<reference evidence="6" key="1">
    <citation type="submission" date="2020-12" db="EMBL/GenBank/DDBJ databases">
        <title>Prauserella sp. ASG 168, a novel actinomycete isolated from cave rock.</title>
        <authorList>
            <person name="Suriyachadkun C."/>
        </authorList>
    </citation>
    <scope>NUCLEOTIDE SEQUENCE</scope>
    <source>
        <strain evidence="6">ASG 168</strain>
    </source>
</reference>
<proteinExistence type="predicted"/>
<dbReference type="Pfam" id="PF21351">
    <property type="entry name" value="TetR_C_41"/>
    <property type="match status" value="1"/>
</dbReference>
<dbReference type="RefSeq" id="WP_200320203.1">
    <property type="nucleotide sequence ID" value="NZ_JAENJH010000004.1"/>
</dbReference>
<dbReference type="Proteomes" id="UP000635245">
    <property type="component" value="Unassembled WGS sequence"/>
</dbReference>
<dbReference type="EMBL" id="JAENJH010000004">
    <property type="protein sequence ID" value="MBK1786608.1"/>
    <property type="molecule type" value="Genomic_DNA"/>
</dbReference>
<dbReference type="GO" id="GO:0045892">
    <property type="term" value="P:negative regulation of DNA-templated transcription"/>
    <property type="evidence" value="ECO:0007669"/>
    <property type="project" value="UniProtKB-ARBA"/>
</dbReference>
<dbReference type="PRINTS" id="PR00455">
    <property type="entry name" value="HTHTETR"/>
</dbReference>
<dbReference type="Pfam" id="PF00440">
    <property type="entry name" value="TetR_N"/>
    <property type="match status" value="1"/>
</dbReference>
<evidence type="ECO:0000256" key="4">
    <source>
        <dbReference type="PROSITE-ProRule" id="PRU00335"/>
    </source>
</evidence>
<dbReference type="GO" id="GO:0000976">
    <property type="term" value="F:transcription cis-regulatory region binding"/>
    <property type="evidence" value="ECO:0007669"/>
    <property type="project" value="TreeGrafter"/>
</dbReference>
<dbReference type="AlphaFoldDB" id="A0A934QWJ0"/>
<protein>
    <submittedName>
        <fullName evidence="6">TetR family transcriptional regulator</fullName>
    </submittedName>
</protein>
<dbReference type="PROSITE" id="PS01081">
    <property type="entry name" value="HTH_TETR_1"/>
    <property type="match status" value="1"/>
</dbReference>
<dbReference type="GO" id="GO:0003700">
    <property type="term" value="F:DNA-binding transcription factor activity"/>
    <property type="evidence" value="ECO:0007669"/>
    <property type="project" value="TreeGrafter"/>
</dbReference>
<dbReference type="SUPFAM" id="SSF48498">
    <property type="entry name" value="Tetracyclin repressor-like, C-terminal domain"/>
    <property type="match status" value="1"/>
</dbReference>
<dbReference type="InterPro" id="IPR001647">
    <property type="entry name" value="HTH_TetR"/>
</dbReference>
<dbReference type="PANTHER" id="PTHR30055">
    <property type="entry name" value="HTH-TYPE TRANSCRIPTIONAL REGULATOR RUTR"/>
    <property type="match status" value="1"/>
</dbReference>
<dbReference type="InterPro" id="IPR036271">
    <property type="entry name" value="Tet_transcr_reg_TetR-rel_C_sf"/>
</dbReference>
<keyword evidence="2 4" id="KW-0238">DNA-binding</keyword>
<dbReference type="PROSITE" id="PS50977">
    <property type="entry name" value="HTH_TETR_2"/>
    <property type="match status" value="1"/>
</dbReference>
<accession>A0A934QWJ0</accession>
<dbReference type="InterPro" id="IPR023772">
    <property type="entry name" value="DNA-bd_HTH_TetR-type_CS"/>
</dbReference>
<gene>
    <name evidence="6" type="ORF">JHE00_19950</name>
</gene>
<keyword evidence="1" id="KW-0805">Transcription regulation</keyword>
<feature type="DNA-binding region" description="H-T-H motif" evidence="4">
    <location>
        <begin position="36"/>
        <end position="55"/>
    </location>
</feature>